<protein>
    <submittedName>
        <fullName evidence="1">Conserved oligomeric Golgi complex subunit 8 (COG complex subunit 8) (Component of oligomeric Golgi complex 8)</fullName>
    </submittedName>
</protein>
<comment type="caution">
    <text evidence="1">The sequence shown here is derived from an EMBL/GenBank/DDBJ whole genome shotgun (WGS) entry which is preliminary data.</text>
</comment>
<sequence>MLQVFGDDLPELQKANPGLLDVARSYFPHLTSSTYEALAREPENLKVEKDRCEREMEQLAIQNYSAFIGSAEVTQGVKKVGRGRCECTLLI</sequence>
<proteinExistence type="predicted"/>
<reference evidence="1 2" key="1">
    <citation type="submission" date="2024-02" db="EMBL/GenBank/DDBJ databases">
        <authorList>
            <person name="Chen Y."/>
            <person name="Shah S."/>
            <person name="Dougan E. K."/>
            <person name="Thang M."/>
            <person name="Chan C."/>
        </authorList>
    </citation>
    <scope>NUCLEOTIDE SEQUENCE [LARGE SCALE GENOMIC DNA]</scope>
</reference>
<dbReference type="Pfam" id="PF04124">
    <property type="entry name" value="Dor1"/>
    <property type="match status" value="1"/>
</dbReference>
<dbReference type="Proteomes" id="UP001642464">
    <property type="component" value="Unassembled WGS sequence"/>
</dbReference>
<keyword evidence="2" id="KW-1185">Reference proteome</keyword>
<evidence type="ECO:0000313" key="1">
    <source>
        <dbReference type="EMBL" id="CAK9066606.1"/>
    </source>
</evidence>
<name>A0ABP0NSX3_9DINO</name>
<accession>A0ABP0NSX3</accession>
<organism evidence="1 2">
    <name type="scientific">Durusdinium trenchii</name>
    <dbReference type="NCBI Taxonomy" id="1381693"/>
    <lineage>
        <taxon>Eukaryota</taxon>
        <taxon>Sar</taxon>
        <taxon>Alveolata</taxon>
        <taxon>Dinophyceae</taxon>
        <taxon>Suessiales</taxon>
        <taxon>Symbiodiniaceae</taxon>
        <taxon>Durusdinium</taxon>
    </lineage>
</organism>
<evidence type="ECO:0000313" key="2">
    <source>
        <dbReference type="Proteomes" id="UP001642464"/>
    </source>
</evidence>
<gene>
    <name evidence="1" type="ORF">SCF082_LOCUS33868</name>
</gene>
<dbReference type="EMBL" id="CAXAMM010030513">
    <property type="protein sequence ID" value="CAK9066606.1"/>
    <property type="molecule type" value="Genomic_DNA"/>
</dbReference>
<dbReference type="InterPro" id="IPR007255">
    <property type="entry name" value="COG8"/>
</dbReference>